<feature type="compositionally biased region" description="Acidic residues" evidence="9">
    <location>
        <begin position="564"/>
        <end position="580"/>
    </location>
</feature>
<protein>
    <recommendedName>
        <fullName evidence="7">Beta-ureidopropionase</fullName>
        <ecNumber evidence="6">3.5.1.6</ecNumber>
    </recommendedName>
    <alternativeName>
        <fullName evidence="8">N-carbamoyl-beta-alanine amidohydrolase</fullName>
    </alternativeName>
</protein>
<evidence type="ECO:0000256" key="4">
    <source>
        <dbReference type="ARBA" id="ARBA00050552"/>
    </source>
</evidence>
<feature type="domain" description="CN hydrolase" evidence="10">
    <location>
        <begin position="78"/>
        <end position="330"/>
    </location>
</feature>
<dbReference type="AlphaFoldDB" id="A0AAW0LPP6"/>
<dbReference type="PANTHER" id="PTHR33917:SF3">
    <property type="entry name" value="PROTEIN EXECUTER 1, CHLOROPLASTIC"/>
    <property type="match status" value="1"/>
</dbReference>
<evidence type="ECO:0000256" key="8">
    <source>
        <dbReference type="ARBA" id="ARBA00075038"/>
    </source>
</evidence>
<evidence type="ECO:0000256" key="2">
    <source>
        <dbReference type="ARBA" id="ARBA00022801"/>
    </source>
</evidence>
<dbReference type="PANTHER" id="PTHR33917">
    <property type="entry name" value="PROTEIN EXECUTER 1, CHLOROPLASTIC"/>
    <property type="match status" value="1"/>
</dbReference>
<feature type="compositionally biased region" description="Acidic residues" evidence="9">
    <location>
        <begin position="545"/>
        <end position="556"/>
    </location>
</feature>
<feature type="region of interest" description="Disordered" evidence="9">
    <location>
        <begin position="545"/>
        <end position="586"/>
    </location>
</feature>
<comment type="catalytic activity">
    <reaction evidence="4">
        <text>3-(carbamoylamino)-2-methylpropanoate + H2O + 2 H(+) = (R)-3-amino-2-methylpropanoate + NH4(+) + CO2</text>
        <dbReference type="Rhea" id="RHEA:37339"/>
        <dbReference type="ChEBI" id="CHEBI:15377"/>
        <dbReference type="ChEBI" id="CHEBI:15378"/>
        <dbReference type="ChEBI" id="CHEBI:16526"/>
        <dbReference type="ChEBI" id="CHEBI:28938"/>
        <dbReference type="ChEBI" id="CHEBI:57731"/>
        <dbReference type="ChEBI" id="CHEBI:74414"/>
        <dbReference type="EC" id="3.5.1.6"/>
    </reaction>
</comment>
<dbReference type="InterPro" id="IPR003010">
    <property type="entry name" value="C-N_Hydrolase"/>
</dbReference>
<evidence type="ECO:0000256" key="9">
    <source>
        <dbReference type="SAM" id="MobiDB-lite"/>
    </source>
</evidence>
<reference evidence="11 12" key="1">
    <citation type="journal article" date="2018" name="Sci. Data">
        <title>The draft genome sequence of cork oak.</title>
        <authorList>
            <person name="Ramos A.M."/>
            <person name="Usie A."/>
            <person name="Barbosa P."/>
            <person name="Barros P.M."/>
            <person name="Capote T."/>
            <person name="Chaves I."/>
            <person name="Simoes F."/>
            <person name="Abreu I."/>
            <person name="Carrasquinho I."/>
            <person name="Faro C."/>
            <person name="Guimaraes J.B."/>
            <person name="Mendonca D."/>
            <person name="Nobrega F."/>
            <person name="Rodrigues L."/>
            <person name="Saibo N.J.M."/>
            <person name="Varela M.C."/>
            <person name="Egas C."/>
            <person name="Matos J."/>
            <person name="Miguel C.M."/>
            <person name="Oliveira M.M."/>
            <person name="Ricardo C.P."/>
            <person name="Goncalves S."/>
        </authorList>
    </citation>
    <scope>NUCLEOTIDE SEQUENCE [LARGE SCALE GENOMIC DNA]</scope>
    <source>
        <strain evidence="12">cv. HL8</strain>
    </source>
</reference>
<evidence type="ECO:0000313" key="12">
    <source>
        <dbReference type="Proteomes" id="UP000237347"/>
    </source>
</evidence>
<evidence type="ECO:0000256" key="3">
    <source>
        <dbReference type="ARBA" id="ARBA00050540"/>
    </source>
</evidence>
<gene>
    <name evidence="11" type="primary">PYD3_1</name>
    <name evidence="11" type="ORF">CFP56_035159</name>
</gene>
<dbReference type="Pfam" id="PF00795">
    <property type="entry name" value="CN_hydrolase"/>
    <property type="match status" value="1"/>
</dbReference>
<dbReference type="EMBL" id="PKMF04000063">
    <property type="protein sequence ID" value="KAK7853623.1"/>
    <property type="molecule type" value="Genomic_DNA"/>
</dbReference>
<accession>A0AAW0LPP6</accession>
<dbReference type="PROSITE" id="PS50263">
    <property type="entry name" value="CN_HYDROLASE"/>
    <property type="match status" value="1"/>
</dbReference>
<keyword evidence="2" id="KW-0378">Hydrolase</keyword>
<evidence type="ECO:0000256" key="1">
    <source>
        <dbReference type="ARBA" id="ARBA00004668"/>
    </source>
</evidence>
<evidence type="ECO:0000259" key="10">
    <source>
        <dbReference type="PROSITE" id="PS50263"/>
    </source>
</evidence>
<dbReference type="FunFam" id="3.60.110.10:FF:000008">
    <property type="entry name" value="Beta-alanine synthase"/>
    <property type="match status" value="1"/>
</dbReference>
<dbReference type="GO" id="GO:0003837">
    <property type="term" value="F:beta-ureidopropionase activity"/>
    <property type="evidence" value="ECO:0007669"/>
    <property type="project" value="UniProtKB-EC"/>
</dbReference>
<dbReference type="EC" id="3.5.1.6" evidence="6"/>
<comment type="pathway">
    <text evidence="1">Amino-acid biosynthesis; beta-alanine biosynthesis.</text>
</comment>
<dbReference type="InterPro" id="IPR044680">
    <property type="entry name" value="EX1/2"/>
</dbReference>
<dbReference type="Proteomes" id="UP000237347">
    <property type="component" value="Unassembled WGS sequence"/>
</dbReference>
<evidence type="ECO:0000256" key="6">
    <source>
        <dbReference type="ARBA" id="ARBA00066985"/>
    </source>
</evidence>
<dbReference type="GO" id="GO:0042651">
    <property type="term" value="C:thylakoid membrane"/>
    <property type="evidence" value="ECO:0007669"/>
    <property type="project" value="TreeGrafter"/>
</dbReference>
<comment type="similarity">
    <text evidence="5">Belongs to the carbon-nitrogen hydrolase superfamily. BUP family.</text>
</comment>
<dbReference type="InterPro" id="IPR036526">
    <property type="entry name" value="C-N_Hydrolase_sf"/>
</dbReference>
<dbReference type="GO" id="GO:0010343">
    <property type="term" value="P:singlet oxygen-mediated programmed cell death"/>
    <property type="evidence" value="ECO:0007669"/>
    <property type="project" value="InterPro"/>
</dbReference>
<comment type="caution">
    <text evidence="11">The sequence shown here is derived from an EMBL/GenBank/DDBJ whole genome shotgun (WGS) entry which is preliminary data.</text>
</comment>
<comment type="catalytic activity">
    <reaction evidence="3">
        <text>3-(carbamoylamino)propanoate + H2O + 2 H(+) = beta-alanine + NH4(+) + CO2</text>
        <dbReference type="Rhea" id="RHEA:11184"/>
        <dbReference type="ChEBI" id="CHEBI:11892"/>
        <dbReference type="ChEBI" id="CHEBI:15377"/>
        <dbReference type="ChEBI" id="CHEBI:15378"/>
        <dbReference type="ChEBI" id="CHEBI:16526"/>
        <dbReference type="ChEBI" id="CHEBI:28938"/>
        <dbReference type="ChEBI" id="CHEBI:57966"/>
        <dbReference type="EC" id="3.5.1.6"/>
    </reaction>
</comment>
<evidence type="ECO:0000313" key="11">
    <source>
        <dbReference type="EMBL" id="KAK7853623.1"/>
    </source>
</evidence>
<dbReference type="SUPFAM" id="SSF56317">
    <property type="entry name" value="Carbon-nitrogen hydrolase"/>
    <property type="match status" value="1"/>
</dbReference>
<name>A0AAW0LPP6_QUESU</name>
<evidence type="ECO:0000256" key="5">
    <source>
        <dbReference type="ARBA" id="ARBA00061249"/>
    </source>
</evidence>
<keyword evidence="12" id="KW-1185">Reference proteome</keyword>
<proteinExistence type="inferred from homology"/>
<evidence type="ECO:0000256" key="7">
    <source>
        <dbReference type="ARBA" id="ARBA00074804"/>
    </source>
</evidence>
<dbReference type="Gene3D" id="3.60.110.10">
    <property type="entry name" value="Carbon-nitrogen hydrolase"/>
    <property type="match status" value="1"/>
</dbReference>
<sequence length="871" mass="97100">MEKTQETEADNGEVKVETKALNDDSLCGRMLLGLNCGRAIDNIALPESAKAVSSERNFDLKAFCFHADKELLRAPRIVRVGLIQNSMALPTTASFLDQKRAIYQKLKPIIEAAGASGVNILCLQEVWMMPFAFCTREKRWCEFVEPVDGESTQFLQDFALKYNMVIISPILERDINHGETIWNTAVIIGNHGNIIGKHRKNHIPRVGDFNESTYYVEGNTGHPVFETVLERSLHHPLNWLAFGLNGAEIVFNPSATVGEFSEPMWPIEGILLSISFIACNAAIANSYFVGSINRVGTETFPNPFTSAPDASCTPSLSRNRDGLLITDMDLNLCRQLKDKWGSRMTAWYELYAELLAHYLKPDFEPQVGWWAGISKDINDPLGLIIQITPEHGIYVARNPATWCAAFADCSILLLFSPLSRQLAMAAAGVPLFEVFLRVNKRGEYKEQAVFLKRRGVFQDSPTVRSKALDATGNLNPLDSTEDKSDLFVVNTEDGDDRDDSSDLAEGLSVFQNILRDMIPGVKVKVLKVTTPGKVDRDLISKIIEEEDEEKDNEIESVEAKDEVNGESDQESDGVNEESDQQSDGNQNEIAVKFVVGGLAQKLSNSAPTKDLLRVPAKLEKKGHLSFCFSIEKNITQHDSGGKEQASVDKSAKRRTRRSIDHVMFALSKFIGREKIPLKVLKDVGELINLTLIQAQNYQSLSGSTTFNRIEIPTSSDPLNGLYIGAHGLYTSEVIHLRRKFGQWQEDEAVKLTGDPYVPAGKVAFRAKVGKRYQLPHKGIIPEEFGVIARYKGQGRLADPGFRNPRWVDGELVILDGKYIKGGPVVGFVYWAPELHFLAKASRVDSRRTYYVPACKSFVQILSIANYQGFVW</sequence>
<organism evidence="11 12">
    <name type="scientific">Quercus suber</name>
    <name type="common">Cork oak</name>
    <dbReference type="NCBI Taxonomy" id="58331"/>
    <lineage>
        <taxon>Eukaryota</taxon>
        <taxon>Viridiplantae</taxon>
        <taxon>Streptophyta</taxon>
        <taxon>Embryophyta</taxon>
        <taxon>Tracheophyta</taxon>
        <taxon>Spermatophyta</taxon>
        <taxon>Magnoliopsida</taxon>
        <taxon>eudicotyledons</taxon>
        <taxon>Gunneridae</taxon>
        <taxon>Pentapetalae</taxon>
        <taxon>rosids</taxon>
        <taxon>fabids</taxon>
        <taxon>Fagales</taxon>
        <taxon>Fagaceae</taxon>
        <taxon>Quercus</taxon>
    </lineage>
</organism>
<dbReference type="Pfam" id="PF12014">
    <property type="entry name" value="Cyclin_D1_bind"/>
    <property type="match status" value="1"/>
</dbReference>